<feature type="compositionally biased region" description="Basic residues" evidence="8">
    <location>
        <begin position="107"/>
        <end position="122"/>
    </location>
</feature>
<keyword evidence="5 9" id="KW-1133">Transmembrane helix</keyword>
<feature type="region of interest" description="Disordered" evidence="8">
    <location>
        <begin position="101"/>
        <end position="128"/>
    </location>
</feature>
<keyword evidence="7" id="KW-0325">Glycoprotein</keyword>
<dbReference type="GO" id="GO:0000139">
    <property type="term" value="C:Golgi membrane"/>
    <property type="evidence" value="ECO:0007669"/>
    <property type="project" value="InterPro"/>
</dbReference>
<dbReference type="Proteomes" id="UP000650467">
    <property type="component" value="Unassembled WGS sequence"/>
</dbReference>
<reference evidence="11" key="1">
    <citation type="journal article" date="2020" name="bioRxiv">
        <title>Comparative genomics of Chlamydomonas.</title>
        <authorList>
            <person name="Craig R.J."/>
            <person name="Hasan A.R."/>
            <person name="Ness R.W."/>
            <person name="Keightley P.D."/>
        </authorList>
    </citation>
    <scope>NUCLEOTIDE SEQUENCE</scope>
    <source>
        <strain evidence="11">SAG 7.73</strain>
    </source>
</reference>
<evidence type="ECO:0000256" key="1">
    <source>
        <dbReference type="ARBA" id="ARBA00004479"/>
    </source>
</evidence>
<dbReference type="PANTHER" id="PTHR11884:SF1">
    <property type="entry name" value="GOLGI APPARATUS PROTEIN 1"/>
    <property type="match status" value="1"/>
</dbReference>
<evidence type="ECO:0000256" key="3">
    <source>
        <dbReference type="ARBA" id="ARBA00022729"/>
    </source>
</evidence>
<dbReference type="EMBL" id="JAEHOC010000002">
    <property type="protein sequence ID" value="KAG2444763.1"/>
    <property type="molecule type" value="Genomic_DNA"/>
</dbReference>
<sequence>MTPGGAWRLLFGCTVLTAMAATAAELSTSRDDEQAAEHTSKPWSRLLLAAPAGEVSSPDVSVGGACASDILAHCKHLLSKDAGKAAKKKASLSRKIVQAAKMGHAAGKAKGKGKGKSKKGKKPAAGQAGAQAAAGTGAAAAGAAAGTGAAAGAVKAHHHRQLMQAAGAGAAAGATAGGAAAATGAGAGAGAAAAGTAAATGAGTDVKQVAATGTAGDAAAATGTVAGAGAGATGAGGAVATNTSTAAVAASVTSNQTAATETTKAAAGSGSAGAAAGGTATAGAGAAATTTAVAAQTAAAATAKTATAQATAAGAAAAAAAAADAAADDAEEDADAAAAVEVSLETKAALAELNAVEAQRDDLSVALLQLGLTSPMTGGLMAIATAPLARCLRGVMHASEMSINPNTADVADECKAEVRSVLIKRAGDVRYDPPLLAACAHDIITHCDYLGADTAGVLGCLKLNKGALLPGCRGAVTARQAAAAEDLALDPELQRHCGAERDALCLEAGWGSGAAQACLLGHLRGSLPQVFSEVIFPTSPASAAAIGGGVAASAADAARRRVELSVNCSAALVQRLIEEGEDIRLNFRLSAACAGDKQALCRDVRPGGAAVLRCLEDHIESPNLQEECRDALTEVRQLRSLDVRLDHTFTAYCATDVRTLCSQEVTDQLDGEPHKVPFGLAAPLECLRSKLELVRDATCRRHMYGSVIAAFNDNRLDAGLMRGCHQEIALHCAQHPARALECLRDKIEKFSKEDSPAVLKGKMSDTCMRLVVERQLQAATDVAFVPDLMEACAREHATYCASPDSEGARALECLADHRTESDFGERCGEALRDFLAEAARDIRTMSGLQADCKEEIATMCKGIQPGEGRVISCLRDNRANITGELCRRQVLRLLGFLVEDHRLDAKLTQACTSDVQKYCGGVEMGDGQVHDCLRRSADHLSPECRAAEEEVEQLEHEDVRLNPKLMHECPLAVSSFCGDVPPGDARVISCLQSNMDKGHFPPGCRAALLALTDRASTKYSLNYRLRLECDEDADRLCPDAVDEAGLSRKANTGTGGSHNEETTLACLARQSAQLDTSCRSELQALVKLSLNRYRVGMPLTSQCDGDVMQRCQVDQMAAPFLQSGYVLGCLAKNAAKLHKPCWELVSTMDEGQFKRAAAAERTHWAAQGGGGGVLDDKALARVVADVRRDLEPRLFSSVHEQVHRNAHVVARNVSGALLMSIAPKVNALMHTTVSLLMLTFVGLVGALLVWKRYGAGRGGLLVVRKDGRV</sequence>
<keyword evidence="6 9" id="KW-0472">Membrane</keyword>
<accession>A0A835WCE9</accession>
<keyword evidence="4" id="KW-0677">Repeat</keyword>
<dbReference type="InterPro" id="IPR039728">
    <property type="entry name" value="GLG1"/>
</dbReference>
<evidence type="ECO:0000256" key="10">
    <source>
        <dbReference type="SAM" id="SignalP"/>
    </source>
</evidence>
<evidence type="ECO:0008006" key="13">
    <source>
        <dbReference type="Google" id="ProtNLM"/>
    </source>
</evidence>
<gene>
    <name evidence="11" type="ORF">HXX76_001507</name>
</gene>
<evidence type="ECO:0000256" key="7">
    <source>
        <dbReference type="ARBA" id="ARBA00023180"/>
    </source>
</evidence>
<dbReference type="PROSITE" id="PS51289">
    <property type="entry name" value="GLG1_C_RICH"/>
    <property type="match status" value="3"/>
</dbReference>
<evidence type="ECO:0000256" key="6">
    <source>
        <dbReference type="ARBA" id="ARBA00023136"/>
    </source>
</evidence>
<evidence type="ECO:0000313" key="12">
    <source>
        <dbReference type="Proteomes" id="UP000650467"/>
    </source>
</evidence>
<dbReference type="PANTHER" id="PTHR11884">
    <property type="entry name" value="SELECTIN LIGAND RELATED"/>
    <property type="match status" value="1"/>
</dbReference>
<proteinExistence type="predicted"/>
<comment type="caution">
    <text evidence="11">The sequence shown here is derived from an EMBL/GenBank/DDBJ whole genome shotgun (WGS) entry which is preliminary data.</text>
</comment>
<feature type="signal peptide" evidence="10">
    <location>
        <begin position="1"/>
        <end position="24"/>
    </location>
</feature>
<name>A0A835WCE9_CHLIN</name>
<feature type="chain" id="PRO_5032966381" description="Golgi apparatus protein 1" evidence="10">
    <location>
        <begin position="25"/>
        <end position="1269"/>
    </location>
</feature>
<evidence type="ECO:0000256" key="9">
    <source>
        <dbReference type="SAM" id="Phobius"/>
    </source>
</evidence>
<keyword evidence="3 10" id="KW-0732">Signal</keyword>
<evidence type="ECO:0000256" key="4">
    <source>
        <dbReference type="ARBA" id="ARBA00022737"/>
    </source>
</evidence>
<organism evidence="11 12">
    <name type="scientific">Chlamydomonas incerta</name>
    <dbReference type="NCBI Taxonomy" id="51695"/>
    <lineage>
        <taxon>Eukaryota</taxon>
        <taxon>Viridiplantae</taxon>
        <taxon>Chlorophyta</taxon>
        <taxon>core chlorophytes</taxon>
        <taxon>Chlorophyceae</taxon>
        <taxon>CS clade</taxon>
        <taxon>Chlamydomonadales</taxon>
        <taxon>Chlamydomonadaceae</taxon>
        <taxon>Chlamydomonas</taxon>
    </lineage>
</organism>
<dbReference type="Pfam" id="PF00839">
    <property type="entry name" value="Cys_rich_FGFR"/>
    <property type="match status" value="8"/>
</dbReference>
<dbReference type="InterPro" id="IPR001893">
    <property type="entry name" value="Cys-rich_GLG1_repeat"/>
</dbReference>
<evidence type="ECO:0000256" key="8">
    <source>
        <dbReference type="SAM" id="MobiDB-lite"/>
    </source>
</evidence>
<dbReference type="InterPro" id="IPR017873">
    <property type="entry name" value="Cys-rich_GLG1_repeat_euk"/>
</dbReference>
<comment type="subcellular location">
    <subcellularLocation>
        <location evidence="1">Membrane</location>
        <topology evidence="1">Single-pass type I membrane protein</topology>
    </subcellularLocation>
</comment>
<evidence type="ECO:0000256" key="2">
    <source>
        <dbReference type="ARBA" id="ARBA00022692"/>
    </source>
</evidence>
<keyword evidence="12" id="KW-1185">Reference proteome</keyword>
<protein>
    <recommendedName>
        <fullName evidence="13">Golgi apparatus protein 1</fullName>
    </recommendedName>
</protein>
<feature type="transmembrane region" description="Helical" evidence="9">
    <location>
        <begin position="1227"/>
        <end position="1250"/>
    </location>
</feature>
<dbReference type="OrthoDB" id="2015434at2759"/>
<evidence type="ECO:0000256" key="5">
    <source>
        <dbReference type="ARBA" id="ARBA00022989"/>
    </source>
</evidence>
<keyword evidence="2 9" id="KW-0812">Transmembrane</keyword>
<evidence type="ECO:0000313" key="11">
    <source>
        <dbReference type="EMBL" id="KAG2444763.1"/>
    </source>
</evidence>
<dbReference type="AlphaFoldDB" id="A0A835WCE9"/>